<dbReference type="PANTHER" id="PTHR23130">
    <property type="entry name" value="CYTOCHROME B561 AND DOMON DOMAIN-CONTAINING PROTEIN"/>
    <property type="match status" value="1"/>
</dbReference>
<evidence type="ECO:0000256" key="5">
    <source>
        <dbReference type="ARBA" id="ARBA00022989"/>
    </source>
</evidence>
<feature type="transmembrane region" description="Helical" evidence="9">
    <location>
        <begin position="236"/>
        <end position="259"/>
    </location>
</feature>
<dbReference type="EMBL" id="LR743591">
    <property type="protein sequence ID" value="CAA2619450.1"/>
    <property type="molecule type" value="Genomic_DNA"/>
</dbReference>
<accession>A0A7I8IMK1</accession>
<keyword evidence="6 9" id="KW-0472">Membrane</keyword>
<evidence type="ECO:0000313" key="12">
    <source>
        <dbReference type="Proteomes" id="UP001189122"/>
    </source>
</evidence>
<dbReference type="GO" id="GO:0016020">
    <property type="term" value="C:membrane"/>
    <property type="evidence" value="ECO:0007669"/>
    <property type="project" value="UniProtKB-SubCell"/>
</dbReference>
<reference evidence="11 12" key="1">
    <citation type="submission" date="2019-12" db="EMBL/GenBank/DDBJ databases">
        <authorList>
            <person name="Scholz U."/>
            <person name="Mascher M."/>
            <person name="Fiebig A."/>
        </authorList>
    </citation>
    <scope>NUCLEOTIDE SEQUENCE</scope>
</reference>
<gene>
    <name evidence="11" type="ORF">SI7747_04005617</name>
</gene>
<feature type="transmembrane region" description="Helical" evidence="9">
    <location>
        <begin position="203"/>
        <end position="224"/>
    </location>
</feature>
<comment type="subcellular location">
    <subcellularLocation>
        <location evidence="1">Membrane</location>
    </subcellularLocation>
</comment>
<feature type="transmembrane region" description="Helical" evidence="9">
    <location>
        <begin position="131"/>
        <end position="152"/>
    </location>
</feature>
<dbReference type="Pfam" id="PF03188">
    <property type="entry name" value="Cytochrom_B561"/>
    <property type="match status" value="1"/>
</dbReference>
<keyword evidence="5 9" id="KW-1133">Transmembrane helix</keyword>
<evidence type="ECO:0000256" key="6">
    <source>
        <dbReference type="ARBA" id="ARBA00023136"/>
    </source>
</evidence>
<dbReference type="InterPro" id="IPR006593">
    <property type="entry name" value="Cyt_b561/ferric_Rdtase_TM"/>
</dbReference>
<feature type="domain" description="Cytochrome b561" evidence="10">
    <location>
        <begin position="67"/>
        <end position="261"/>
    </location>
</feature>
<sequence length="284" mass="30707">MTGTRALVAFTDPTTGSAAVLPFVLDSSAKLQLAPLTSRPLDIPSSPPPPSSAEPPWRSTRPCGWRPTERRSTMCGTGAHRWRATPPGHPTAEPICSVPTPSSAHSRGGSFCPSVVVARYLRQYESAGPSWYYAHAAVQLVGFVMGTAGFAVGLHLGRSSSRSAVYGLHGKLGAAAFSTAALQTLALLFRPKTTHRFRRYWKSYHHLVGYTCVVLAIVNVFQGFELMGLGRSYAKLGYCLVLSTLLGVCVTLEVNAWFLSQRRTHEGEKKTRTERGIVESSSEG</sequence>
<keyword evidence="7" id="KW-0479">Metal-binding</keyword>
<keyword evidence="3 9" id="KW-0812">Transmembrane</keyword>
<evidence type="ECO:0000256" key="1">
    <source>
        <dbReference type="ARBA" id="ARBA00004370"/>
    </source>
</evidence>
<keyword evidence="7" id="KW-0408">Iron</keyword>
<feature type="binding site" description="axial binding residue" evidence="7">
    <location>
        <position position="205"/>
    </location>
    <ligand>
        <name>heme b</name>
        <dbReference type="ChEBI" id="CHEBI:60344"/>
        <label>1</label>
    </ligand>
    <ligandPart>
        <name>Fe</name>
        <dbReference type="ChEBI" id="CHEBI:18248"/>
    </ligandPart>
</feature>
<evidence type="ECO:0000256" key="2">
    <source>
        <dbReference type="ARBA" id="ARBA00022448"/>
    </source>
</evidence>
<dbReference type="InterPro" id="IPR017214">
    <property type="entry name" value="UCP037471"/>
</dbReference>
<dbReference type="PIRSF" id="PIRSF037471">
    <property type="entry name" value="UCP037471"/>
    <property type="match status" value="1"/>
</dbReference>
<feature type="binding site" description="axial binding residue" evidence="7">
    <location>
        <position position="135"/>
    </location>
    <ligand>
        <name>heme b</name>
        <dbReference type="ChEBI" id="CHEBI:60344"/>
        <label>1</label>
    </ligand>
    <ligandPart>
        <name>Fe</name>
        <dbReference type="ChEBI" id="CHEBI:18248"/>
    </ligandPart>
</feature>
<evidence type="ECO:0000256" key="8">
    <source>
        <dbReference type="SAM" id="MobiDB-lite"/>
    </source>
</evidence>
<evidence type="ECO:0000256" key="3">
    <source>
        <dbReference type="ARBA" id="ARBA00022692"/>
    </source>
</evidence>
<dbReference type="AlphaFoldDB" id="A0A7I8IMK1"/>
<dbReference type="PROSITE" id="PS50939">
    <property type="entry name" value="CYTOCHROME_B561"/>
    <property type="match status" value="1"/>
</dbReference>
<keyword evidence="2" id="KW-0813">Transport</keyword>
<organism evidence="11">
    <name type="scientific">Spirodela intermedia</name>
    <name type="common">Intermediate duckweed</name>
    <dbReference type="NCBI Taxonomy" id="51605"/>
    <lineage>
        <taxon>Eukaryota</taxon>
        <taxon>Viridiplantae</taxon>
        <taxon>Streptophyta</taxon>
        <taxon>Embryophyta</taxon>
        <taxon>Tracheophyta</taxon>
        <taxon>Spermatophyta</taxon>
        <taxon>Magnoliopsida</taxon>
        <taxon>Liliopsida</taxon>
        <taxon>Araceae</taxon>
        <taxon>Lemnoideae</taxon>
        <taxon>Spirodela</taxon>
    </lineage>
</organism>
<dbReference type="Proteomes" id="UP001189122">
    <property type="component" value="Unassembled WGS sequence"/>
</dbReference>
<keyword evidence="4" id="KW-0249">Electron transport</keyword>
<dbReference type="SMART" id="SM00665">
    <property type="entry name" value="B561"/>
    <property type="match status" value="1"/>
</dbReference>
<evidence type="ECO:0000256" key="9">
    <source>
        <dbReference type="SAM" id="Phobius"/>
    </source>
</evidence>
<evidence type="ECO:0000259" key="10">
    <source>
        <dbReference type="PROSITE" id="PS50939"/>
    </source>
</evidence>
<dbReference type="CDD" id="cd08760">
    <property type="entry name" value="Cyt_b561_FRRS1_like"/>
    <property type="match status" value="1"/>
</dbReference>
<dbReference type="GO" id="GO:0046872">
    <property type="term" value="F:metal ion binding"/>
    <property type="evidence" value="ECO:0007669"/>
    <property type="project" value="UniProtKB-KW"/>
</dbReference>
<evidence type="ECO:0000256" key="4">
    <source>
        <dbReference type="ARBA" id="ARBA00022982"/>
    </source>
</evidence>
<name>A0A7I8IMK1_SPIIN</name>
<dbReference type="Gene3D" id="1.20.120.1770">
    <property type="match status" value="1"/>
</dbReference>
<evidence type="ECO:0000313" key="11">
    <source>
        <dbReference type="EMBL" id="CAA2619450.1"/>
    </source>
</evidence>
<feature type="binding site" description="axial binding residue" evidence="7">
    <location>
        <position position="169"/>
    </location>
    <ligand>
        <name>heme b</name>
        <dbReference type="ChEBI" id="CHEBI:60344"/>
        <label>1</label>
    </ligand>
    <ligandPart>
        <name>Fe</name>
        <dbReference type="ChEBI" id="CHEBI:18248"/>
    </ligandPart>
</feature>
<keyword evidence="12" id="KW-1185">Reference proteome</keyword>
<protein>
    <recommendedName>
        <fullName evidence="10">Cytochrome b561 domain-containing protein</fullName>
    </recommendedName>
</protein>
<proteinExistence type="predicted"/>
<dbReference type="PANTHER" id="PTHR23130:SF60">
    <property type="entry name" value="CYTOCHROME B561 AND DOMON DOMAIN-CONTAINING PROTEIN"/>
    <property type="match status" value="1"/>
</dbReference>
<evidence type="ECO:0000256" key="7">
    <source>
        <dbReference type="PIRSR" id="PIRSR037471-1"/>
    </source>
</evidence>
<feature type="transmembrane region" description="Helical" evidence="9">
    <location>
        <begin position="172"/>
        <end position="191"/>
    </location>
</feature>
<feature type="region of interest" description="Disordered" evidence="8">
    <location>
        <begin position="38"/>
        <end position="80"/>
    </location>
</feature>
<dbReference type="EMBL" id="CACRZD030000004">
    <property type="protein sequence ID" value="CAA6659177.1"/>
    <property type="molecule type" value="Genomic_DNA"/>
</dbReference>